<protein>
    <submittedName>
        <fullName evidence="2">Uncharacterized protein</fullName>
    </submittedName>
</protein>
<evidence type="ECO:0000313" key="2">
    <source>
        <dbReference type="EMBL" id="MBX56786.1"/>
    </source>
</evidence>
<proteinExistence type="predicted"/>
<name>A0A2P2PPW9_RHIMU</name>
<evidence type="ECO:0000256" key="1">
    <source>
        <dbReference type="SAM" id="MobiDB-lite"/>
    </source>
</evidence>
<accession>A0A2P2PPW9</accession>
<feature type="compositionally biased region" description="Polar residues" evidence="1">
    <location>
        <begin position="59"/>
        <end position="68"/>
    </location>
</feature>
<dbReference type="EMBL" id="GGEC01076302">
    <property type="protein sequence ID" value="MBX56786.1"/>
    <property type="molecule type" value="Transcribed_RNA"/>
</dbReference>
<reference evidence="2" key="1">
    <citation type="submission" date="2018-02" db="EMBL/GenBank/DDBJ databases">
        <title>Rhizophora mucronata_Transcriptome.</title>
        <authorList>
            <person name="Meera S.P."/>
            <person name="Sreeshan A."/>
            <person name="Augustine A."/>
        </authorList>
    </citation>
    <scope>NUCLEOTIDE SEQUENCE</scope>
    <source>
        <tissue evidence="2">Leaf</tissue>
    </source>
</reference>
<sequence>MQATSQMKLIKTLNSLFIWNPKPDENKTTPLGIKNLAKPSLRLRPSPNAPKPLKHQHLKSSIQKQLRY</sequence>
<organism evidence="2">
    <name type="scientific">Rhizophora mucronata</name>
    <name type="common">Asiatic mangrove</name>
    <dbReference type="NCBI Taxonomy" id="61149"/>
    <lineage>
        <taxon>Eukaryota</taxon>
        <taxon>Viridiplantae</taxon>
        <taxon>Streptophyta</taxon>
        <taxon>Embryophyta</taxon>
        <taxon>Tracheophyta</taxon>
        <taxon>Spermatophyta</taxon>
        <taxon>Magnoliopsida</taxon>
        <taxon>eudicotyledons</taxon>
        <taxon>Gunneridae</taxon>
        <taxon>Pentapetalae</taxon>
        <taxon>rosids</taxon>
        <taxon>fabids</taxon>
        <taxon>Malpighiales</taxon>
        <taxon>Rhizophoraceae</taxon>
        <taxon>Rhizophora</taxon>
    </lineage>
</organism>
<dbReference type="AlphaFoldDB" id="A0A2P2PPW9"/>
<feature type="region of interest" description="Disordered" evidence="1">
    <location>
        <begin position="21"/>
        <end position="68"/>
    </location>
</feature>